<comment type="caution">
    <text evidence="1">The sequence shown here is derived from an EMBL/GenBank/DDBJ whole genome shotgun (WGS) entry which is preliminary data.</text>
</comment>
<accession>A0ACC2HUI4</accession>
<organism evidence="1 2">
    <name type="scientific">Boeremia exigua</name>
    <dbReference type="NCBI Taxonomy" id="749465"/>
    <lineage>
        <taxon>Eukaryota</taxon>
        <taxon>Fungi</taxon>
        <taxon>Dikarya</taxon>
        <taxon>Ascomycota</taxon>
        <taxon>Pezizomycotina</taxon>
        <taxon>Dothideomycetes</taxon>
        <taxon>Pleosporomycetidae</taxon>
        <taxon>Pleosporales</taxon>
        <taxon>Pleosporineae</taxon>
        <taxon>Didymellaceae</taxon>
        <taxon>Boeremia</taxon>
    </lineage>
</organism>
<proteinExistence type="predicted"/>
<reference evidence="1" key="1">
    <citation type="submission" date="2022-11" db="EMBL/GenBank/DDBJ databases">
        <title>Genome Sequence of Boeremia exigua.</title>
        <authorList>
            <person name="Buettner E."/>
        </authorList>
    </citation>
    <scope>NUCLEOTIDE SEQUENCE</scope>
    <source>
        <strain evidence="1">CU02</strain>
    </source>
</reference>
<evidence type="ECO:0000313" key="2">
    <source>
        <dbReference type="Proteomes" id="UP001153331"/>
    </source>
</evidence>
<protein>
    <submittedName>
        <fullName evidence="1">Uncharacterized protein</fullName>
    </submittedName>
</protein>
<gene>
    <name evidence="1" type="ORF">OPT61_g9520</name>
</gene>
<name>A0ACC2HUI4_9PLEO</name>
<evidence type="ECO:0000313" key="1">
    <source>
        <dbReference type="EMBL" id="KAJ8106463.1"/>
    </source>
</evidence>
<dbReference type="EMBL" id="JAPHNI010001163">
    <property type="protein sequence ID" value="KAJ8106463.1"/>
    <property type="molecule type" value="Genomic_DNA"/>
</dbReference>
<dbReference type="Proteomes" id="UP001153331">
    <property type="component" value="Unassembled WGS sequence"/>
</dbReference>
<keyword evidence="2" id="KW-1185">Reference proteome</keyword>
<sequence length="204" mass="23130">MARRRWRGVDFNAIAAICRSRAHKDAQTHWQLNNYIFWLRQHIEALDTPIRLNSGEVRQVARRLRQEFLSSRQPAPPAPPPRASETRAPSRGDLTPPALSPQREFRVQVPPLSGHGLSRQPRTTAPSQLASGGQDDYQTRAVTHRTPPSVPEARPARELPARPAIPSDRPHQTMISRNIMMITVPRGAVARFTYFAGDWWYQPA</sequence>